<evidence type="ECO:0000313" key="2">
    <source>
        <dbReference type="EMBL" id="MEE3715918.1"/>
    </source>
</evidence>
<dbReference type="RefSeq" id="WP_330482342.1">
    <property type="nucleotide sequence ID" value="NZ_JAZBJZ010000009.1"/>
</dbReference>
<name>A0AAW9PZI2_9CYAN</name>
<dbReference type="Gene3D" id="3.40.50.300">
    <property type="entry name" value="P-loop containing nucleotide triphosphate hydrolases"/>
    <property type="match status" value="1"/>
</dbReference>
<gene>
    <name evidence="2" type="ORF">V2H45_04060</name>
</gene>
<proteinExistence type="predicted"/>
<accession>A0AAW9PZI2</accession>
<dbReference type="Proteomes" id="UP001333818">
    <property type="component" value="Unassembled WGS sequence"/>
</dbReference>
<sequence length="480" mass="55560">MARNRPKLFRLTPKGLRLVKEALIEYDSLSAFCEAKNGVHRGTFTKFYDGDGMERETIENYFSLLEIPNWLEDWKEICELLPDRIEDWTAYDDRWVGRKQLISSLTKKLRGSCRLLLLLGITGIGKTALSECIADRVQTRFSKILRINFDNDEKPKDFASSAERWSEELGYSLLIQDKQPTAILARLIDHLQENRVLVLIDSLEAILAKNEEYGWGDFEDEWWGKFFAKFLAIESCESSLIVTSQDVPAKIEALASRYPTLYHREILGGLADDEQIALFEKAGLDVRADSQDRALLMRIAKVYHGHPLTLRVVIGDIVQSFGKSAVAFWEHVGGEIKEVETALAEAEAGAKLEGADDDWKLHKLTREIRLKVYKQRLEAVFRRLEFQNTDAYLLICVAAKYRRPVQDSGWLRQLEVYVKRLRKETYDKEQQQKVLDELCDRFLVEISLNHNSHRVLGLHNLIRSVALEHRKDLFKKWELD</sequence>
<dbReference type="InterPro" id="IPR027417">
    <property type="entry name" value="P-loop_NTPase"/>
</dbReference>
<dbReference type="PRINTS" id="PR00364">
    <property type="entry name" value="DISEASERSIST"/>
</dbReference>
<dbReference type="EMBL" id="JAZBJZ010000009">
    <property type="protein sequence ID" value="MEE3715918.1"/>
    <property type="molecule type" value="Genomic_DNA"/>
</dbReference>
<keyword evidence="2" id="KW-0067">ATP-binding</keyword>
<keyword evidence="3" id="KW-1185">Reference proteome</keyword>
<dbReference type="SUPFAM" id="SSF52540">
    <property type="entry name" value="P-loop containing nucleoside triphosphate hydrolases"/>
    <property type="match status" value="1"/>
</dbReference>
<feature type="domain" description="AAA+ ATPase" evidence="1">
    <location>
        <begin position="112"/>
        <end position="270"/>
    </location>
</feature>
<organism evidence="2 3">
    <name type="scientific">Tumidithrix elongata BACA0141</name>
    <dbReference type="NCBI Taxonomy" id="2716417"/>
    <lineage>
        <taxon>Bacteria</taxon>
        <taxon>Bacillati</taxon>
        <taxon>Cyanobacteriota</taxon>
        <taxon>Cyanophyceae</taxon>
        <taxon>Pseudanabaenales</taxon>
        <taxon>Pseudanabaenaceae</taxon>
        <taxon>Tumidithrix</taxon>
        <taxon>Tumidithrix elongata</taxon>
    </lineage>
</organism>
<evidence type="ECO:0000313" key="3">
    <source>
        <dbReference type="Proteomes" id="UP001333818"/>
    </source>
</evidence>
<comment type="caution">
    <text evidence="2">The sequence shown here is derived from an EMBL/GenBank/DDBJ whole genome shotgun (WGS) entry which is preliminary data.</text>
</comment>
<dbReference type="AlphaFoldDB" id="A0AAW9PZI2"/>
<keyword evidence="2" id="KW-0547">Nucleotide-binding</keyword>
<dbReference type="GO" id="GO:0005524">
    <property type="term" value="F:ATP binding"/>
    <property type="evidence" value="ECO:0007669"/>
    <property type="project" value="UniProtKB-KW"/>
</dbReference>
<dbReference type="SMART" id="SM00382">
    <property type="entry name" value="AAA"/>
    <property type="match status" value="1"/>
</dbReference>
<reference evidence="2" key="1">
    <citation type="submission" date="2024-01" db="EMBL/GenBank/DDBJ databases">
        <title>Bank of Algae and Cyanobacteria of the Azores (BACA) strain genomes.</title>
        <authorList>
            <person name="Luz R."/>
            <person name="Cordeiro R."/>
            <person name="Fonseca A."/>
            <person name="Goncalves V."/>
        </authorList>
    </citation>
    <scope>NUCLEOTIDE SEQUENCE</scope>
    <source>
        <strain evidence="2">BACA0141</strain>
    </source>
</reference>
<dbReference type="InterPro" id="IPR003593">
    <property type="entry name" value="AAA+_ATPase"/>
</dbReference>
<evidence type="ECO:0000259" key="1">
    <source>
        <dbReference type="SMART" id="SM00382"/>
    </source>
</evidence>
<protein>
    <submittedName>
        <fullName evidence="2">ATP-binding protein</fullName>
    </submittedName>
</protein>